<keyword evidence="4" id="KW-0238">DNA-binding</keyword>
<evidence type="ECO:0000259" key="6">
    <source>
        <dbReference type="Pfam" id="PF04542"/>
    </source>
</evidence>
<dbReference type="GO" id="GO:0006352">
    <property type="term" value="P:DNA-templated transcription initiation"/>
    <property type="evidence" value="ECO:0007669"/>
    <property type="project" value="InterPro"/>
</dbReference>
<dbReference type="CDD" id="cd06171">
    <property type="entry name" value="Sigma70_r4"/>
    <property type="match status" value="1"/>
</dbReference>
<dbReference type="GO" id="GO:0016987">
    <property type="term" value="F:sigma factor activity"/>
    <property type="evidence" value="ECO:0007669"/>
    <property type="project" value="UniProtKB-KW"/>
</dbReference>
<dbReference type="Gene3D" id="1.10.10.10">
    <property type="entry name" value="Winged helix-like DNA-binding domain superfamily/Winged helix DNA-binding domain"/>
    <property type="match status" value="1"/>
</dbReference>
<keyword evidence="3" id="KW-0731">Sigma factor</keyword>
<dbReference type="GO" id="GO:0003677">
    <property type="term" value="F:DNA binding"/>
    <property type="evidence" value="ECO:0007669"/>
    <property type="project" value="UniProtKB-KW"/>
</dbReference>
<evidence type="ECO:0000259" key="7">
    <source>
        <dbReference type="Pfam" id="PF08281"/>
    </source>
</evidence>
<gene>
    <name evidence="8" type="ORF">CEE36_02205</name>
</gene>
<sequence length="185" mass="21504">MEDRLRINAEDIALVERVLADNRSAQRELVRRYQGPIFAYIYRWLRNRADAEDLTQDVFLKMFRALGTYSRKSSFRAWLYRIARNRVIDFIRRKKPAAIDIDKVVIAGEDSPVKTYSRAATTETLEDTIAELPPIYSEVLLLRHKDELTYEEIVDATGLALGTVKARLHRGRALLRKKLDEVKPL</sequence>
<evidence type="ECO:0000313" key="9">
    <source>
        <dbReference type="Proteomes" id="UP000317778"/>
    </source>
</evidence>
<keyword evidence="2" id="KW-0805">Transcription regulation</keyword>
<evidence type="ECO:0000313" key="8">
    <source>
        <dbReference type="EMBL" id="TKJ43952.1"/>
    </source>
</evidence>
<feature type="domain" description="RNA polymerase sigma-70 region 2" evidence="6">
    <location>
        <begin position="29"/>
        <end position="95"/>
    </location>
</feature>
<dbReference type="PANTHER" id="PTHR43133">
    <property type="entry name" value="RNA POLYMERASE ECF-TYPE SIGMA FACTO"/>
    <property type="match status" value="1"/>
</dbReference>
<evidence type="ECO:0000256" key="1">
    <source>
        <dbReference type="ARBA" id="ARBA00010641"/>
    </source>
</evidence>
<organism evidence="8 9">
    <name type="scientific">candidate division TA06 bacterium B3_TA06</name>
    <dbReference type="NCBI Taxonomy" id="2012487"/>
    <lineage>
        <taxon>Bacteria</taxon>
        <taxon>Bacteria division TA06</taxon>
    </lineage>
</organism>
<dbReference type="Gene3D" id="1.10.1740.10">
    <property type="match status" value="1"/>
</dbReference>
<evidence type="ECO:0000256" key="3">
    <source>
        <dbReference type="ARBA" id="ARBA00023082"/>
    </source>
</evidence>
<reference evidence="8 9" key="1">
    <citation type="submission" date="2017-06" db="EMBL/GenBank/DDBJ databases">
        <title>Novel microbial phyla capable of carbon fixation and sulfur reduction in deep-sea sediments.</title>
        <authorList>
            <person name="Huang J."/>
            <person name="Baker B."/>
            <person name="Wang Y."/>
        </authorList>
    </citation>
    <scope>NUCLEOTIDE SEQUENCE [LARGE SCALE GENOMIC DNA]</scope>
    <source>
        <strain evidence="8">B3_TA06</strain>
    </source>
</reference>
<dbReference type="Pfam" id="PF08281">
    <property type="entry name" value="Sigma70_r4_2"/>
    <property type="match status" value="1"/>
</dbReference>
<dbReference type="Pfam" id="PF04542">
    <property type="entry name" value="Sigma70_r2"/>
    <property type="match status" value="1"/>
</dbReference>
<dbReference type="AlphaFoldDB" id="A0A532V9X0"/>
<dbReference type="InterPro" id="IPR013249">
    <property type="entry name" value="RNA_pol_sigma70_r4_t2"/>
</dbReference>
<dbReference type="InterPro" id="IPR007627">
    <property type="entry name" value="RNA_pol_sigma70_r2"/>
</dbReference>
<dbReference type="NCBIfam" id="TIGR02937">
    <property type="entry name" value="sigma70-ECF"/>
    <property type="match status" value="1"/>
</dbReference>
<dbReference type="InterPro" id="IPR013325">
    <property type="entry name" value="RNA_pol_sigma_r2"/>
</dbReference>
<dbReference type="InterPro" id="IPR014284">
    <property type="entry name" value="RNA_pol_sigma-70_dom"/>
</dbReference>
<dbReference type="SUPFAM" id="SSF88659">
    <property type="entry name" value="Sigma3 and sigma4 domains of RNA polymerase sigma factors"/>
    <property type="match status" value="1"/>
</dbReference>
<proteinExistence type="inferred from homology"/>
<comment type="similarity">
    <text evidence="1">Belongs to the sigma-70 factor family. ECF subfamily.</text>
</comment>
<accession>A0A532V9X0</accession>
<evidence type="ECO:0000256" key="2">
    <source>
        <dbReference type="ARBA" id="ARBA00023015"/>
    </source>
</evidence>
<evidence type="ECO:0000256" key="5">
    <source>
        <dbReference type="ARBA" id="ARBA00023163"/>
    </source>
</evidence>
<evidence type="ECO:0000256" key="4">
    <source>
        <dbReference type="ARBA" id="ARBA00023125"/>
    </source>
</evidence>
<protein>
    <submittedName>
        <fullName evidence="8">RNA polymerase</fullName>
    </submittedName>
</protein>
<dbReference type="PANTHER" id="PTHR43133:SF8">
    <property type="entry name" value="RNA POLYMERASE SIGMA FACTOR HI_1459-RELATED"/>
    <property type="match status" value="1"/>
</dbReference>
<keyword evidence="5" id="KW-0804">Transcription</keyword>
<comment type="caution">
    <text evidence="8">The sequence shown here is derived from an EMBL/GenBank/DDBJ whole genome shotgun (WGS) entry which is preliminary data.</text>
</comment>
<dbReference type="InterPro" id="IPR013324">
    <property type="entry name" value="RNA_pol_sigma_r3/r4-like"/>
</dbReference>
<dbReference type="InterPro" id="IPR036388">
    <property type="entry name" value="WH-like_DNA-bd_sf"/>
</dbReference>
<name>A0A532V9X0_UNCT6</name>
<feature type="domain" description="RNA polymerase sigma factor 70 region 4 type 2" evidence="7">
    <location>
        <begin position="124"/>
        <end position="175"/>
    </location>
</feature>
<dbReference type="SUPFAM" id="SSF88946">
    <property type="entry name" value="Sigma2 domain of RNA polymerase sigma factors"/>
    <property type="match status" value="1"/>
</dbReference>
<dbReference type="InterPro" id="IPR039425">
    <property type="entry name" value="RNA_pol_sigma-70-like"/>
</dbReference>
<dbReference type="EMBL" id="NJBO01000002">
    <property type="protein sequence ID" value="TKJ43952.1"/>
    <property type="molecule type" value="Genomic_DNA"/>
</dbReference>
<dbReference type="Proteomes" id="UP000317778">
    <property type="component" value="Unassembled WGS sequence"/>
</dbReference>